<proteinExistence type="predicted"/>
<dbReference type="OMA" id="GYIPKDC"/>
<dbReference type="SUPFAM" id="SSF55486">
    <property type="entry name" value="Metalloproteases ('zincins'), catalytic domain"/>
    <property type="match status" value="1"/>
</dbReference>
<sequence length="309" mass="33369">MRYSLLYTASAVSMVTATLDKPVISPPFPNGGLDSLASGLNSHLATPGRTYNKWNNGYIPKDCKSIAESAGFSAADVDTLDIKYDDCSTNWQMCRHHDSPLSEQDIVDTFGKLPVHFRSFVRHMVFLPGAESAGSNGDNVQMNGNLPITVYIHETGHSVDSHGFPDIGQFSVSQVWLDAYNADSAVPDGYAQSSQQENFAQATVCAIYAQVVPEGLGPIEPNYQAISHQYGAIQSHGQDIIVPGGQCTHRLDNSEPVAQNRSAKLRPIGAKPDVSRSAGIKALKTIPMKDTMEIKALDGSVIATQKMIM</sequence>
<dbReference type="EMBL" id="DF977522">
    <property type="protein sequence ID" value="GAP92152.1"/>
    <property type="molecule type" value="Genomic_DNA"/>
</dbReference>
<name>A0A1W2TU86_ROSNE</name>
<dbReference type="Proteomes" id="UP000054516">
    <property type="component" value="Unassembled WGS sequence"/>
</dbReference>
<accession>A0A1W2TU86</accession>
<reference evidence="1" key="1">
    <citation type="submission" date="2016-03" db="EMBL/GenBank/DDBJ databases">
        <title>Draft genome sequence of Rosellinia necatrix.</title>
        <authorList>
            <person name="Kanematsu S."/>
        </authorList>
    </citation>
    <scope>NUCLEOTIDE SEQUENCE [LARGE SCALE GENOMIC DNA]</scope>
    <source>
        <strain evidence="1">W97</strain>
    </source>
</reference>
<evidence type="ECO:0000313" key="2">
    <source>
        <dbReference type="Proteomes" id="UP000054516"/>
    </source>
</evidence>
<dbReference type="AlphaFoldDB" id="A0A1W2TU86"/>
<keyword evidence="2" id="KW-1185">Reference proteome</keyword>
<dbReference type="OrthoDB" id="2142213at2759"/>
<organism evidence="1">
    <name type="scientific">Rosellinia necatrix</name>
    <name type="common">White root-rot fungus</name>
    <dbReference type="NCBI Taxonomy" id="77044"/>
    <lineage>
        <taxon>Eukaryota</taxon>
        <taxon>Fungi</taxon>
        <taxon>Dikarya</taxon>
        <taxon>Ascomycota</taxon>
        <taxon>Pezizomycotina</taxon>
        <taxon>Sordariomycetes</taxon>
        <taxon>Xylariomycetidae</taxon>
        <taxon>Xylariales</taxon>
        <taxon>Xylariaceae</taxon>
        <taxon>Rosellinia</taxon>
    </lineage>
</organism>
<evidence type="ECO:0000313" key="1">
    <source>
        <dbReference type="EMBL" id="GAP92152.1"/>
    </source>
</evidence>
<dbReference type="STRING" id="77044.A0A1W2TU86"/>
<gene>
    <name evidence="1" type="ORF">SAMD00023353_7700290</name>
</gene>
<protein>
    <submittedName>
        <fullName evidence="1">Putative conidiation-specific protein</fullName>
    </submittedName>
</protein>